<feature type="transmembrane region" description="Helical" evidence="11">
    <location>
        <begin position="226"/>
        <end position="245"/>
    </location>
</feature>
<evidence type="ECO:0000256" key="6">
    <source>
        <dbReference type="ARBA" id="ARBA00023040"/>
    </source>
</evidence>
<evidence type="ECO:0000256" key="10">
    <source>
        <dbReference type="SAM" id="MobiDB-lite"/>
    </source>
</evidence>
<proteinExistence type="inferred from homology"/>
<feature type="transmembrane region" description="Helical" evidence="11">
    <location>
        <begin position="6"/>
        <end position="25"/>
    </location>
</feature>
<name>A0A0C9UJ94_SPHS4</name>
<keyword evidence="7 11" id="KW-0472">Membrane</keyword>
<evidence type="ECO:0008006" key="14">
    <source>
        <dbReference type="Google" id="ProtNLM"/>
    </source>
</evidence>
<dbReference type="OrthoDB" id="2874149at2759"/>
<comment type="subcellular location">
    <subcellularLocation>
        <location evidence="1">Membrane</location>
        <topology evidence="1">Multi-pass membrane protein</topology>
    </subcellularLocation>
</comment>
<dbReference type="EMBL" id="KN837421">
    <property type="protein sequence ID" value="KIJ25320.1"/>
    <property type="molecule type" value="Genomic_DNA"/>
</dbReference>
<protein>
    <recommendedName>
        <fullName evidence="14">Pheromone receptor</fullName>
    </recommendedName>
</protein>
<keyword evidence="8" id="KW-0675">Receptor</keyword>
<comment type="similarity">
    <text evidence="2">Belongs to the G-protein coupled receptor 4 family.</text>
</comment>
<keyword evidence="9" id="KW-0807">Transducer</keyword>
<evidence type="ECO:0000313" key="12">
    <source>
        <dbReference type="EMBL" id="KIJ25320.1"/>
    </source>
</evidence>
<keyword evidence="3" id="KW-0589">Pheromone response</keyword>
<dbReference type="PANTHER" id="PTHR28097">
    <property type="entry name" value="PHEROMONE A FACTOR RECEPTOR"/>
    <property type="match status" value="1"/>
</dbReference>
<feature type="transmembrane region" description="Helical" evidence="11">
    <location>
        <begin position="175"/>
        <end position="199"/>
    </location>
</feature>
<dbReference type="PRINTS" id="PR00899">
    <property type="entry name" value="GPCRSTE3"/>
</dbReference>
<keyword evidence="4 11" id="KW-0812">Transmembrane</keyword>
<organism evidence="12 13">
    <name type="scientific">Sphaerobolus stellatus (strain SS14)</name>
    <dbReference type="NCBI Taxonomy" id="990650"/>
    <lineage>
        <taxon>Eukaryota</taxon>
        <taxon>Fungi</taxon>
        <taxon>Dikarya</taxon>
        <taxon>Basidiomycota</taxon>
        <taxon>Agaricomycotina</taxon>
        <taxon>Agaricomycetes</taxon>
        <taxon>Phallomycetidae</taxon>
        <taxon>Geastrales</taxon>
        <taxon>Sphaerobolaceae</taxon>
        <taxon>Sphaerobolus</taxon>
    </lineage>
</organism>
<feature type="region of interest" description="Disordered" evidence="10">
    <location>
        <begin position="287"/>
        <end position="314"/>
    </location>
</feature>
<dbReference type="Pfam" id="PF02076">
    <property type="entry name" value="STE3"/>
    <property type="match status" value="2"/>
</dbReference>
<gene>
    <name evidence="12" type="ORF">M422DRAFT_62265</name>
</gene>
<evidence type="ECO:0000256" key="7">
    <source>
        <dbReference type="ARBA" id="ARBA00023136"/>
    </source>
</evidence>
<feature type="transmembrane region" description="Helical" evidence="11">
    <location>
        <begin position="132"/>
        <end position="154"/>
    </location>
</feature>
<dbReference type="AlphaFoldDB" id="A0A0C9UJ94"/>
<evidence type="ECO:0000256" key="9">
    <source>
        <dbReference type="ARBA" id="ARBA00023224"/>
    </source>
</evidence>
<evidence type="ECO:0000256" key="3">
    <source>
        <dbReference type="ARBA" id="ARBA00022507"/>
    </source>
</evidence>
<dbReference type="InterPro" id="IPR001499">
    <property type="entry name" value="GPCR_STE3"/>
</dbReference>
<dbReference type="GO" id="GO:0005886">
    <property type="term" value="C:plasma membrane"/>
    <property type="evidence" value="ECO:0007669"/>
    <property type="project" value="TreeGrafter"/>
</dbReference>
<evidence type="ECO:0000256" key="11">
    <source>
        <dbReference type="SAM" id="Phobius"/>
    </source>
</evidence>
<keyword evidence="13" id="KW-1185">Reference proteome</keyword>
<evidence type="ECO:0000256" key="2">
    <source>
        <dbReference type="ARBA" id="ARBA00011085"/>
    </source>
</evidence>
<reference evidence="12 13" key="1">
    <citation type="submission" date="2014-06" db="EMBL/GenBank/DDBJ databases">
        <title>Evolutionary Origins and Diversification of the Mycorrhizal Mutualists.</title>
        <authorList>
            <consortium name="DOE Joint Genome Institute"/>
            <consortium name="Mycorrhizal Genomics Consortium"/>
            <person name="Kohler A."/>
            <person name="Kuo A."/>
            <person name="Nagy L.G."/>
            <person name="Floudas D."/>
            <person name="Copeland A."/>
            <person name="Barry K.W."/>
            <person name="Cichocki N."/>
            <person name="Veneault-Fourrey C."/>
            <person name="LaButti K."/>
            <person name="Lindquist E.A."/>
            <person name="Lipzen A."/>
            <person name="Lundell T."/>
            <person name="Morin E."/>
            <person name="Murat C."/>
            <person name="Riley R."/>
            <person name="Ohm R."/>
            <person name="Sun H."/>
            <person name="Tunlid A."/>
            <person name="Henrissat B."/>
            <person name="Grigoriev I.V."/>
            <person name="Hibbett D.S."/>
            <person name="Martin F."/>
        </authorList>
    </citation>
    <scope>NUCLEOTIDE SEQUENCE [LARGE SCALE GENOMIC DNA]</scope>
    <source>
        <strain evidence="12 13">SS14</strain>
    </source>
</reference>
<keyword evidence="6" id="KW-0297">G-protein coupled receptor</keyword>
<feature type="transmembrane region" description="Helical" evidence="11">
    <location>
        <begin position="32"/>
        <end position="51"/>
    </location>
</feature>
<evidence type="ECO:0000256" key="5">
    <source>
        <dbReference type="ARBA" id="ARBA00022989"/>
    </source>
</evidence>
<keyword evidence="5 11" id="KW-1133">Transmembrane helix</keyword>
<evidence type="ECO:0000256" key="8">
    <source>
        <dbReference type="ARBA" id="ARBA00023170"/>
    </source>
</evidence>
<sequence length="314" mass="35503">MADVLYAVLSLLGFVLVPIPLPWNLHPWSSKICLFIVWTAIRCLVHFMNVLVWADSVDTHWAPWCDISTKLIVRLSVALPAASLCINRRLFAIATVSQVYSSKTEKRRAIYVDLAIGVGLPVLHPPGHPLVFMWPILIGVISFLYAALTLVTFMRRRRKFASLMANNPTLNMHRYFRLMALVTVEICITTPVSIHFMFFNLTTTQVTPWVSWSDTKWGFSRLNFELNIWLFPASAFIFFPFFGFVEEAQRPIKSVLISCVNLSVISVKASPSLPPSPSAHSISATLVQKEEPLQSHDTLVLPNDRKSDEKHIPS</sequence>
<dbReference type="CDD" id="cd14966">
    <property type="entry name" value="7tmD_STE3"/>
    <property type="match status" value="1"/>
</dbReference>
<dbReference type="GO" id="GO:0000750">
    <property type="term" value="P:pheromone-dependent signal transduction involved in conjugation with cellular fusion"/>
    <property type="evidence" value="ECO:0007669"/>
    <property type="project" value="TreeGrafter"/>
</dbReference>
<dbReference type="PANTHER" id="PTHR28097:SF1">
    <property type="entry name" value="PHEROMONE A FACTOR RECEPTOR"/>
    <property type="match status" value="1"/>
</dbReference>
<accession>A0A0C9UJ94</accession>
<dbReference type="Proteomes" id="UP000054279">
    <property type="component" value="Unassembled WGS sequence"/>
</dbReference>
<evidence type="ECO:0000256" key="4">
    <source>
        <dbReference type="ARBA" id="ARBA00022692"/>
    </source>
</evidence>
<evidence type="ECO:0000313" key="13">
    <source>
        <dbReference type="Proteomes" id="UP000054279"/>
    </source>
</evidence>
<evidence type="ECO:0000256" key="1">
    <source>
        <dbReference type="ARBA" id="ARBA00004141"/>
    </source>
</evidence>
<dbReference type="HOGENOM" id="CLU_027592_0_1_1"/>
<feature type="compositionally biased region" description="Basic and acidic residues" evidence="10">
    <location>
        <begin position="303"/>
        <end position="314"/>
    </location>
</feature>
<dbReference type="GO" id="GO:0004932">
    <property type="term" value="F:mating-type factor pheromone receptor activity"/>
    <property type="evidence" value="ECO:0007669"/>
    <property type="project" value="InterPro"/>
</dbReference>